<dbReference type="Gene3D" id="3.40.30.20">
    <property type="match status" value="1"/>
</dbReference>
<dbReference type="GO" id="GO:0071949">
    <property type="term" value="F:FAD binding"/>
    <property type="evidence" value="ECO:0007669"/>
    <property type="project" value="InterPro"/>
</dbReference>
<dbReference type="Pfam" id="PF01494">
    <property type="entry name" value="FAD_binding_3"/>
    <property type="match status" value="1"/>
</dbReference>
<dbReference type="InterPro" id="IPR050641">
    <property type="entry name" value="RIFMO-like"/>
</dbReference>
<dbReference type="InterPro" id="IPR002938">
    <property type="entry name" value="FAD-bd"/>
</dbReference>
<evidence type="ECO:0000313" key="6">
    <source>
        <dbReference type="EMBL" id="KIM44487.1"/>
    </source>
</evidence>
<evidence type="ECO:0000256" key="2">
    <source>
        <dbReference type="ARBA" id="ARBA00022630"/>
    </source>
</evidence>
<name>A0A0C2YTY1_HEBCY</name>
<dbReference type="PANTHER" id="PTHR43004">
    <property type="entry name" value="TRK SYSTEM POTASSIUM UPTAKE PROTEIN"/>
    <property type="match status" value="1"/>
</dbReference>
<dbReference type="SUPFAM" id="SSF51905">
    <property type="entry name" value="FAD/NAD(P)-binding domain"/>
    <property type="match status" value="1"/>
</dbReference>
<dbReference type="InterPro" id="IPR036188">
    <property type="entry name" value="FAD/NAD-bd_sf"/>
</dbReference>
<comment type="cofactor">
    <cofactor evidence="1">
        <name>FAD</name>
        <dbReference type="ChEBI" id="CHEBI:57692"/>
    </cofactor>
</comment>
<dbReference type="PANTHER" id="PTHR43004:SF19">
    <property type="entry name" value="BINDING MONOOXYGENASE, PUTATIVE (JCVI)-RELATED"/>
    <property type="match status" value="1"/>
</dbReference>
<evidence type="ECO:0000256" key="4">
    <source>
        <dbReference type="ARBA" id="ARBA00023002"/>
    </source>
</evidence>
<keyword evidence="2" id="KW-0285">Flavoprotein</keyword>
<evidence type="ECO:0000313" key="7">
    <source>
        <dbReference type="Proteomes" id="UP000053424"/>
    </source>
</evidence>
<dbReference type="STRING" id="686832.A0A0C2YTY1"/>
<dbReference type="Gene3D" id="3.30.70.2450">
    <property type="match status" value="1"/>
</dbReference>
<keyword evidence="7" id="KW-1185">Reference proteome</keyword>
<dbReference type="HOGENOM" id="CLU_009665_20_3_1"/>
<proteinExistence type="predicted"/>
<evidence type="ECO:0000259" key="5">
    <source>
        <dbReference type="Pfam" id="PF01494"/>
    </source>
</evidence>
<accession>A0A0C2YTY1</accession>
<feature type="domain" description="FAD-binding" evidence="5">
    <location>
        <begin position="42"/>
        <end position="295"/>
    </location>
</feature>
<reference evidence="6 7" key="1">
    <citation type="submission" date="2014-04" db="EMBL/GenBank/DDBJ databases">
        <authorList>
            <consortium name="DOE Joint Genome Institute"/>
            <person name="Kuo A."/>
            <person name="Gay G."/>
            <person name="Dore J."/>
            <person name="Kohler A."/>
            <person name="Nagy L.G."/>
            <person name="Floudas D."/>
            <person name="Copeland A."/>
            <person name="Barry K.W."/>
            <person name="Cichocki N."/>
            <person name="Veneault-Fourrey C."/>
            <person name="LaButti K."/>
            <person name="Lindquist E.A."/>
            <person name="Lipzen A."/>
            <person name="Lundell T."/>
            <person name="Morin E."/>
            <person name="Murat C."/>
            <person name="Sun H."/>
            <person name="Tunlid A."/>
            <person name="Henrissat B."/>
            <person name="Grigoriev I.V."/>
            <person name="Hibbett D.S."/>
            <person name="Martin F."/>
            <person name="Nordberg H.P."/>
            <person name="Cantor M.N."/>
            <person name="Hua S.X."/>
        </authorList>
    </citation>
    <scope>NUCLEOTIDE SEQUENCE [LARGE SCALE GENOMIC DNA]</scope>
    <source>
        <strain evidence="7">h7</strain>
    </source>
</reference>
<dbReference type="PRINTS" id="PR00420">
    <property type="entry name" value="RNGMNOXGNASE"/>
</dbReference>
<gene>
    <name evidence="6" type="ORF">M413DRAFT_354415</name>
</gene>
<dbReference type="Proteomes" id="UP000053424">
    <property type="component" value="Unassembled WGS sequence"/>
</dbReference>
<reference evidence="7" key="2">
    <citation type="submission" date="2015-01" db="EMBL/GenBank/DDBJ databases">
        <title>Evolutionary Origins and Diversification of the Mycorrhizal Mutualists.</title>
        <authorList>
            <consortium name="DOE Joint Genome Institute"/>
            <consortium name="Mycorrhizal Genomics Consortium"/>
            <person name="Kohler A."/>
            <person name="Kuo A."/>
            <person name="Nagy L.G."/>
            <person name="Floudas D."/>
            <person name="Copeland A."/>
            <person name="Barry K.W."/>
            <person name="Cichocki N."/>
            <person name="Veneault-Fourrey C."/>
            <person name="LaButti K."/>
            <person name="Lindquist E.A."/>
            <person name="Lipzen A."/>
            <person name="Lundell T."/>
            <person name="Morin E."/>
            <person name="Murat C."/>
            <person name="Riley R."/>
            <person name="Ohm R."/>
            <person name="Sun H."/>
            <person name="Tunlid A."/>
            <person name="Henrissat B."/>
            <person name="Grigoriev I.V."/>
            <person name="Hibbett D.S."/>
            <person name="Martin F."/>
        </authorList>
    </citation>
    <scope>NUCLEOTIDE SEQUENCE [LARGE SCALE GENOMIC DNA]</scope>
    <source>
        <strain evidence="7">h7</strain>
    </source>
</reference>
<dbReference type="EMBL" id="KN831773">
    <property type="protein sequence ID" value="KIM44487.1"/>
    <property type="molecule type" value="Genomic_DNA"/>
</dbReference>
<keyword evidence="3" id="KW-0274">FAD</keyword>
<evidence type="ECO:0000256" key="3">
    <source>
        <dbReference type="ARBA" id="ARBA00022827"/>
    </source>
</evidence>
<dbReference type="OrthoDB" id="2690153at2759"/>
<dbReference type="AlphaFoldDB" id="A0A0C2YTY1"/>
<sequence>MKRAILTPTVRLYKMPEGREAAHEFEMSPQRNPTPTNPFLNPVMLGQDKLEKIFHSALAKYGCSVELGTELQSFEQTSYSVKVKLIKRGFSQDPSSGELEESVFDWMIGTDGARGVVRKQLGLTFLGETRNVENFIVGDIYVDGLSQKHWHMWGEASDVLISLRATETPGLFNFVVGGKNINHPILSNNEDLLRKCFVENTGQRPDLKFGDIPWMSHYTPNIRMVDKFGVGRVYVAGDSAHVHSPTGGQGMNTGIQDSFNLAWKLALVVKGFSAPSLLDSYNEERIPVIAEMISQTTKLLKKALDKDEAALQTDGNLFQLGVNYRWSSIVVDERKAIEAEREAEEDSYLEDFQFDDEEDDEEKLDSYGIGHDGRLRAGDRAPDSSGLKVCSPLRLAKQACQLFQIFASSHHTILIFSDLVDFRDVLRVCSLYPKEAICTVVITRGKKHVPLDTTPADFILDDRDGHAHASYCPTGVCGVVVVRPDGVVGAIAKGPSWMNRYFRGIFTAKLTN</sequence>
<dbReference type="Gene3D" id="3.50.50.60">
    <property type="entry name" value="FAD/NAD(P)-binding domain"/>
    <property type="match status" value="1"/>
</dbReference>
<dbReference type="GO" id="GO:0016709">
    <property type="term" value="F:oxidoreductase activity, acting on paired donors, with incorporation or reduction of molecular oxygen, NAD(P)H as one donor, and incorporation of one atom of oxygen"/>
    <property type="evidence" value="ECO:0007669"/>
    <property type="project" value="UniProtKB-ARBA"/>
</dbReference>
<dbReference type="InterPro" id="IPR038220">
    <property type="entry name" value="PHOX_C_sf"/>
</dbReference>
<protein>
    <recommendedName>
        <fullName evidence="5">FAD-binding domain-containing protein</fullName>
    </recommendedName>
</protein>
<organism evidence="6 7">
    <name type="scientific">Hebeloma cylindrosporum</name>
    <dbReference type="NCBI Taxonomy" id="76867"/>
    <lineage>
        <taxon>Eukaryota</taxon>
        <taxon>Fungi</taxon>
        <taxon>Dikarya</taxon>
        <taxon>Basidiomycota</taxon>
        <taxon>Agaricomycotina</taxon>
        <taxon>Agaricomycetes</taxon>
        <taxon>Agaricomycetidae</taxon>
        <taxon>Agaricales</taxon>
        <taxon>Agaricineae</taxon>
        <taxon>Hymenogastraceae</taxon>
        <taxon>Hebeloma</taxon>
    </lineage>
</organism>
<keyword evidence="4" id="KW-0560">Oxidoreductase</keyword>
<evidence type="ECO:0000256" key="1">
    <source>
        <dbReference type="ARBA" id="ARBA00001974"/>
    </source>
</evidence>